<keyword evidence="7" id="KW-0067">ATP-binding</keyword>
<sequence>MRPFPTPRRPGLAGHLALAAVLLLLLLALRWPLAIAAVPLPAVLTGRLSPDLRAAGALFAATLLTGAGYLLINGQPLSVWVTCLFLAVFALALPGLLGLYLRSTSDLARAGWERARTLNREAGLTAERARLRERSRIARDLHDAVGHELSLLSLGAGSLEMAADLPEERRRQAGQLRETAGRAAEQLMAAVGVLRADTETAPLTPAGESIAELVRNSREAGLDVSLEWDDAPRELPVMADRALYRVVQESLTNAAKHAPGAAPHVLLWSTPKGVRVRVTNPVPGEGRGPRQVPGAGSGLLGLRERIRLAGGDLKAGRSGRDWVVTALVPVAEPALPPSPGGEPSRTASRVRAAGGKPASEVDDRIEGHGASALHDVLWEGREVHIHQQVRRRTVWAIGTILMIPILMGLVGYTLLLLNSYQQAAAATLTPEEFEQLRLGQDRGSVEAVLHEGELYRGTLAESSQPPDPEGLVCRYYRSSRELTTDYDRYRLCFDSVRLVSAEVLTWGPGRPW</sequence>
<dbReference type="Gene3D" id="3.30.565.10">
    <property type="entry name" value="Histidine kinase-like ATPase, C-terminal domain"/>
    <property type="match status" value="1"/>
</dbReference>
<feature type="transmembrane region" description="Helical" evidence="10">
    <location>
        <begin position="79"/>
        <end position="101"/>
    </location>
</feature>
<dbReference type="PANTHER" id="PTHR24421:SF10">
    <property type="entry name" value="NITRATE_NITRITE SENSOR PROTEIN NARQ"/>
    <property type="match status" value="1"/>
</dbReference>
<dbReference type="Proteomes" id="UP001055940">
    <property type="component" value="Chromosome"/>
</dbReference>
<dbReference type="SUPFAM" id="SSF55874">
    <property type="entry name" value="ATPase domain of HSP90 chaperone/DNA topoisomerase II/histidine kinase"/>
    <property type="match status" value="1"/>
</dbReference>
<feature type="domain" description="Signal transduction histidine kinase subgroup 3 dimerisation and phosphoacceptor" evidence="11">
    <location>
        <begin position="133"/>
        <end position="197"/>
    </location>
</feature>
<proteinExistence type="predicted"/>
<dbReference type="Pfam" id="PF07730">
    <property type="entry name" value="HisKA_3"/>
    <property type="match status" value="1"/>
</dbReference>
<keyword evidence="3" id="KW-0597">Phosphoprotein</keyword>
<keyword evidence="10" id="KW-0812">Transmembrane</keyword>
<dbReference type="CDD" id="cd16917">
    <property type="entry name" value="HATPase_UhpB-NarQ-NarX-like"/>
    <property type="match status" value="1"/>
</dbReference>
<comment type="catalytic activity">
    <reaction evidence="1">
        <text>ATP + protein L-histidine = ADP + protein N-phospho-L-histidine.</text>
        <dbReference type="EC" id="2.7.13.3"/>
    </reaction>
</comment>
<gene>
    <name evidence="12" type="ORF">NE857_09840</name>
</gene>
<dbReference type="EMBL" id="CP099837">
    <property type="protein sequence ID" value="USY21877.1"/>
    <property type="molecule type" value="Genomic_DNA"/>
</dbReference>
<keyword evidence="13" id="KW-1185">Reference proteome</keyword>
<evidence type="ECO:0000259" key="11">
    <source>
        <dbReference type="Pfam" id="PF07730"/>
    </source>
</evidence>
<dbReference type="GO" id="GO:0016301">
    <property type="term" value="F:kinase activity"/>
    <property type="evidence" value="ECO:0007669"/>
    <property type="project" value="UniProtKB-KW"/>
</dbReference>
<evidence type="ECO:0000256" key="4">
    <source>
        <dbReference type="ARBA" id="ARBA00022679"/>
    </source>
</evidence>
<evidence type="ECO:0000313" key="12">
    <source>
        <dbReference type="EMBL" id="USY21877.1"/>
    </source>
</evidence>
<dbReference type="RefSeq" id="WP_254420715.1">
    <property type="nucleotide sequence ID" value="NZ_BAAAJB010000021.1"/>
</dbReference>
<dbReference type="InterPro" id="IPR050482">
    <property type="entry name" value="Sensor_HK_TwoCompSys"/>
</dbReference>
<dbReference type="InterPro" id="IPR011712">
    <property type="entry name" value="Sig_transdc_His_kin_sub3_dim/P"/>
</dbReference>
<dbReference type="PANTHER" id="PTHR24421">
    <property type="entry name" value="NITRATE/NITRITE SENSOR PROTEIN NARX-RELATED"/>
    <property type="match status" value="1"/>
</dbReference>
<keyword evidence="10" id="KW-0472">Membrane</keyword>
<organism evidence="12 13">
    <name type="scientific">Nocardiopsis exhalans</name>
    <dbReference type="NCBI Taxonomy" id="163604"/>
    <lineage>
        <taxon>Bacteria</taxon>
        <taxon>Bacillati</taxon>
        <taxon>Actinomycetota</taxon>
        <taxon>Actinomycetes</taxon>
        <taxon>Streptosporangiales</taxon>
        <taxon>Nocardiopsidaceae</taxon>
        <taxon>Nocardiopsis</taxon>
    </lineage>
</organism>
<evidence type="ECO:0000256" key="1">
    <source>
        <dbReference type="ARBA" id="ARBA00000085"/>
    </source>
</evidence>
<reference evidence="12" key="1">
    <citation type="submission" date="2022-06" db="EMBL/GenBank/DDBJ databases">
        <authorList>
            <person name="Ping M."/>
        </authorList>
    </citation>
    <scope>NUCLEOTIDE SEQUENCE</scope>
    <source>
        <strain evidence="12">JCM11759T</strain>
    </source>
</reference>
<name>A0ABY5DCX3_9ACTN</name>
<evidence type="ECO:0000313" key="13">
    <source>
        <dbReference type="Proteomes" id="UP001055940"/>
    </source>
</evidence>
<evidence type="ECO:0000256" key="6">
    <source>
        <dbReference type="ARBA" id="ARBA00022777"/>
    </source>
</evidence>
<protein>
    <recommendedName>
        <fullName evidence="2">histidine kinase</fullName>
        <ecNumber evidence="2">2.7.13.3</ecNumber>
    </recommendedName>
</protein>
<feature type="transmembrane region" description="Helical" evidence="10">
    <location>
        <begin position="394"/>
        <end position="417"/>
    </location>
</feature>
<evidence type="ECO:0000256" key="2">
    <source>
        <dbReference type="ARBA" id="ARBA00012438"/>
    </source>
</evidence>
<evidence type="ECO:0000256" key="8">
    <source>
        <dbReference type="ARBA" id="ARBA00023012"/>
    </source>
</evidence>
<keyword evidence="10" id="KW-1133">Transmembrane helix</keyword>
<evidence type="ECO:0000256" key="5">
    <source>
        <dbReference type="ARBA" id="ARBA00022741"/>
    </source>
</evidence>
<feature type="region of interest" description="Disordered" evidence="9">
    <location>
        <begin position="333"/>
        <end position="363"/>
    </location>
</feature>
<dbReference type="Gene3D" id="1.20.5.1930">
    <property type="match status" value="1"/>
</dbReference>
<feature type="transmembrane region" description="Helical" evidence="10">
    <location>
        <begin position="52"/>
        <end position="72"/>
    </location>
</feature>
<dbReference type="InterPro" id="IPR036890">
    <property type="entry name" value="HATPase_C_sf"/>
</dbReference>
<accession>A0ABY5DCX3</accession>
<evidence type="ECO:0000256" key="10">
    <source>
        <dbReference type="SAM" id="Phobius"/>
    </source>
</evidence>
<evidence type="ECO:0000256" key="7">
    <source>
        <dbReference type="ARBA" id="ARBA00022840"/>
    </source>
</evidence>
<keyword evidence="4" id="KW-0808">Transferase</keyword>
<dbReference type="EC" id="2.7.13.3" evidence="2"/>
<evidence type="ECO:0000256" key="3">
    <source>
        <dbReference type="ARBA" id="ARBA00022553"/>
    </source>
</evidence>
<evidence type="ECO:0000256" key="9">
    <source>
        <dbReference type="SAM" id="MobiDB-lite"/>
    </source>
</evidence>
<keyword evidence="6 12" id="KW-0418">Kinase</keyword>
<keyword evidence="8" id="KW-0902">Two-component regulatory system</keyword>
<keyword evidence="5" id="KW-0547">Nucleotide-binding</keyword>